<dbReference type="AlphaFoldDB" id="A0A3B0YIZ9"/>
<name>A0A3B0YIZ9_9ZZZZ</name>
<protein>
    <submittedName>
        <fullName evidence="1">Uncharacterized protein</fullName>
    </submittedName>
</protein>
<organism evidence="1">
    <name type="scientific">hydrothermal vent metagenome</name>
    <dbReference type="NCBI Taxonomy" id="652676"/>
    <lineage>
        <taxon>unclassified sequences</taxon>
        <taxon>metagenomes</taxon>
        <taxon>ecological metagenomes</taxon>
    </lineage>
</organism>
<accession>A0A3B0YIZ9</accession>
<evidence type="ECO:0000313" key="1">
    <source>
        <dbReference type="EMBL" id="VAW74199.1"/>
    </source>
</evidence>
<dbReference type="Pfam" id="PF04463">
    <property type="entry name" value="2-thiour_desulf"/>
    <property type="match status" value="1"/>
</dbReference>
<proteinExistence type="predicted"/>
<gene>
    <name evidence="1" type="ORF">MNBD_GAMMA14-688</name>
</gene>
<dbReference type="PANTHER" id="PTHR30087:SF0">
    <property type="entry name" value="INNER MEMBRANE PROTEIN"/>
    <property type="match status" value="1"/>
</dbReference>
<sequence length="177" mass="19627">MSDACHRPRVAVSSCLLGEPVRYDGAHKRNACVVDLLSTSFDTFLVCPEVAIGMGMPRPPIQLVKRGDSVHALGVDDRTIDVTRRLQQYGQQVSGQLLDISGYIFKSHSPSCGLNDSDLFDVERTLIGKTSGLFSGMIRDLLPDLPVIDEIALQDSTVREVFVQQVYDYQAMRQGRR</sequence>
<dbReference type="InterPro" id="IPR007553">
    <property type="entry name" value="2-thiour_desulf"/>
</dbReference>
<dbReference type="PANTHER" id="PTHR30087">
    <property type="entry name" value="INNER MEMBRANE PROTEIN"/>
    <property type="match status" value="1"/>
</dbReference>
<reference evidence="1" key="1">
    <citation type="submission" date="2018-06" db="EMBL/GenBank/DDBJ databases">
        <authorList>
            <person name="Zhirakovskaya E."/>
        </authorList>
    </citation>
    <scope>NUCLEOTIDE SEQUENCE</scope>
</reference>
<dbReference type="EMBL" id="UOFM01000089">
    <property type="protein sequence ID" value="VAW74199.1"/>
    <property type="molecule type" value="Genomic_DNA"/>
</dbReference>